<proteinExistence type="predicted"/>
<feature type="transmembrane region" description="Helical" evidence="1">
    <location>
        <begin position="191"/>
        <end position="214"/>
    </location>
</feature>
<feature type="transmembrane region" description="Helical" evidence="1">
    <location>
        <begin position="153"/>
        <end position="171"/>
    </location>
</feature>
<dbReference type="RefSeq" id="WP_160629370.1">
    <property type="nucleotide sequence ID" value="NZ_CP047593.1"/>
</dbReference>
<dbReference type="PANTHER" id="PTHR22916">
    <property type="entry name" value="GLYCOSYLTRANSFERASE"/>
    <property type="match status" value="1"/>
</dbReference>
<evidence type="ECO:0000259" key="2">
    <source>
        <dbReference type="Pfam" id="PF00535"/>
    </source>
</evidence>
<protein>
    <submittedName>
        <fullName evidence="3">Glycosyltransferase</fullName>
    </submittedName>
</protein>
<dbReference type="SUPFAM" id="SSF53448">
    <property type="entry name" value="Nucleotide-diphospho-sugar transferases"/>
    <property type="match status" value="1"/>
</dbReference>
<dbReference type="Gene3D" id="3.90.550.10">
    <property type="entry name" value="Spore Coat Polysaccharide Biosynthesis Protein SpsA, Chain A"/>
    <property type="match status" value="1"/>
</dbReference>
<dbReference type="GO" id="GO:0016758">
    <property type="term" value="F:hexosyltransferase activity"/>
    <property type="evidence" value="ECO:0007669"/>
    <property type="project" value="UniProtKB-ARBA"/>
</dbReference>
<dbReference type="Proteomes" id="UP000464954">
    <property type="component" value="Chromosome"/>
</dbReference>
<dbReference type="EMBL" id="CP047593">
    <property type="protein sequence ID" value="QHI70192.1"/>
    <property type="molecule type" value="Genomic_DNA"/>
</dbReference>
<dbReference type="InterPro" id="IPR029044">
    <property type="entry name" value="Nucleotide-diphossugar_trans"/>
</dbReference>
<evidence type="ECO:0000313" key="4">
    <source>
        <dbReference type="Proteomes" id="UP000464954"/>
    </source>
</evidence>
<keyword evidence="1" id="KW-1133">Transmembrane helix</keyword>
<dbReference type="InterPro" id="IPR001173">
    <property type="entry name" value="Glyco_trans_2-like"/>
</dbReference>
<dbReference type="CDD" id="cd06433">
    <property type="entry name" value="GT_2_WfgS_like"/>
    <property type="match status" value="1"/>
</dbReference>
<reference evidence="3 4" key="1">
    <citation type="submission" date="2020-01" db="EMBL/GenBank/DDBJ databases">
        <title>Ponticoccus aerotolerans gen. nov., sp. nov., an anaerobic bacterium and proposal of Ponticoccusceae fam. nov., Ponticoccusles ord. nov. and Ponticoccuse classis nov. in the phylum Kiritimatiellaeota.</title>
        <authorList>
            <person name="Zhou L.Y."/>
            <person name="Du Z.J."/>
        </authorList>
    </citation>
    <scope>NUCLEOTIDE SEQUENCE [LARGE SCALE GENOMIC DNA]</scope>
    <source>
        <strain evidence="3 4">S-5007</strain>
    </source>
</reference>
<gene>
    <name evidence="3" type="ORF">GT409_12325</name>
</gene>
<keyword evidence="1" id="KW-0812">Transmembrane</keyword>
<sequence>MKFSVVTPCYNYRQYLGAALESVLDQVAECPAGLQVEHIVIDGGSTDGTVDILGSFESQVLEKELDGVYAFRWVSEPDRGQSDAINKGLRIATGDVVCWLNADERYVPGALAKVARVFHETPSADVIYGEPVFTDKADKVIKEKKDHRFDRNILLYYGCYITSCCTFWRRRILDEGHYLDESYRATMDYEYYVRLMHLGYNFLFLPVTIASFIWHDQNVSTVFADVRRAERLQVQRQYGVSMPFFKQTPTCVLDGLAKVFKLKRGFMTLPRRICCR</sequence>
<keyword evidence="4" id="KW-1185">Reference proteome</keyword>
<evidence type="ECO:0000313" key="3">
    <source>
        <dbReference type="EMBL" id="QHI70192.1"/>
    </source>
</evidence>
<keyword evidence="1" id="KW-0472">Membrane</keyword>
<dbReference type="PANTHER" id="PTHR22916:SF65">
    <property type="entry name" value="SLR1065 PROTEIN"/>
    <property type="match status" value="1"/>
</dbReference>
<evidence type="ECO:0000256" key="1">
    <source>
        <dbReference type="SAM" id="Phobius"/>
    </source>
</evidence>
<organism evidence="3 4">
    <name type="scientific">Tichowtungia aerotolerans</name>
    <dbReference type="NCBI Taxonomy" id="2697043"/>
    <lineage>
        <taxon>Bacteria</taxon>
        <taxon>Pseudomonadati</taxon>
        <taxon>Kiritimatiellota</taxon>
        <taxon>Tichowtungiia</taxon>
        <taxon>Tichowtungiales</taxon>
        <taxon>Tichowtungiaceae</taxon>
        <taxon>Tichowtungia</taxon>
    </lineage>
</organism>
<feature type="domain" description="Glycosyltransferase 2-like" evidence="2">
    <location>
        <begin position="4"/>
        <end position="173"/>
    </location>
</feature>
<dbReference type="Pfam" id="PF00535">
    <property type="entry name" value="Glycos_transf_2"/>
    <property type="match status" value="1"/>
</dbReference>
<keyword evidence="3" id="KW-0808">Transferase</keyword>
<dbReference type="AlphaFoldDB" id="A0A6P1M820"/>
<dbReference type="KEGG" id="taer:GT409_12325"/>
<accession>A0A6P1M820</accession>
<name>A0A6P1M820_9BACT</name>